<evidence type="ECO:0000256" key="2">
    <source>
        <dbReference type="ARBA" id="ARBA00009116"/>
    </source>
</evidence>
<evidence type="ECO:0000256" key="5">
    <source>
        <dbReference type="SAM" id="Coils"/>
    </source>
</evidence>
<proteinExistence type="inferred from homology"/>
<sequence length="378" mass="42141">MLRSTLARLPRARLPAVPARAFSASSTRADDIIKKLEESLTPREAVERKRKEFEAKYGDKLKQKVESEGVANLDALKTKKVVPSILAKRKAEQYRQEERERAERDRLEQERILAEAKDAKDTAFAEKKAAARAANPDRDTTGVKPLSSVINLPLILMTPHDQTQVAAIWNTYHTTHPTLAGSYLSATLPKETYTDMLKVAKSDPFFVLPLPREGKDGAPDAFEMFYLQWLFHAPPAAPPLADGKPPAPLPPVTSVIFTPLEEFKQAGEWAQPYLVLTHYPDLADSHGLVLMRGEISAQTAGGPPGAVNNPGYLLTQQDAQLLSLALQRFYCSDIAPPNETAKAKEERLKRKQALRDFREKPEEWDWHGLVDMAYGGLT</sequence>
<evidence type="ECO:0000256" key="4">
    <source>
        <dbReference type="ARBA" id="ARBA00023128"/>
    </source>
</evidence>
<organism evidence="6 7">
    <name type="scientific">Cutaneotrichosporon spelunceum</name>
    <dbReference type="NCBI Taxonomy" id="1672016"/>
    <lineage>
        <taxon>Eukaryota</taxon>
        <taxon>Fungi</taxon>
        <taxon>Dikarya</taxon>
        <taxon>Basidiomycota</taxon>
        <taxon>Agaricomycotina</taxon>
        <taxon>Tremellomycetes</taxon>
        <taxon>Trichosporonales</taxon>
        <taxon>Trichosporonaceae</taxon>
        <taxon>Cutaneotrichosporon</taxon>
    </lineage>
</organism>
<accession>A0AAD3TRJ3</accession>
<comment type="caution">
    <text evidence="6">The sequence shown here is derived from an EMBL/GenBank/DDBJ whole genome shotgun (WGS) entry which is preliminary data.</text>
</comment>
<name>A0AAD3TRJ3_9TREE</name>
<dbReference type="PANTHER" id="PTHR13126:SF0">
    <property type="entry name" value="ATP SYNTHASE MITOCHONDRIAL F1 COMPLEX ASSEMBLY FACTOR 1"/>
    <property type="match status" value="1"/>
</dbReference>
<keyword evidence="5" id="KW-0175">Coiled coil</keyword>
<comment type="similarity">
    <text evidence="2">Belongs to the ATP11 family.</text>
</comment>
<comment type="subcellular location">
    <subcellularLocation>
        <location evidence="1">Mitochondrion</location>
    </subcellularLocation>
</comment>
<keyword evidence="7" id="KW-1185">Reference proteome</keyword>
<dbReference type="Proteomes" id="UP001222932">
    <property type="component" value="Unassembled WGS sequence"/>
</dbReference>
<dbReference type="PANTHER" id="PTHR13126">
    <property type="entry name" value="CHAPERONE ATP11"/>
    <property type="match status" value="1"/>
</dbReference>
<protein>
    <recommendedName>
        <fullName evidence="8">ATP11-domain-containing protein</fullName>
    </recommendedName>
</protein>
<evidence type="ECO:0000256" key="1">
    <source>
        <dbReference type="ARBA" id="ARBA00004173"/>
    </source>
</evidence>
<dbReference type="EMBL" id="BTCM01000002">
    <property type="protein sequence ID" value="GMK55532.1"/>
    <property type="molecule type" value="Genomic_DNA"/>
</dbReference>
<dbReference type="GO" id="GO:0005739">
    <property type="term" value="C:mitochondrion"/>
    <property type="evidence" value="ECO:0007669"/>
    <property type="project" value="UniProtKB-SubCell"/>
</dbReference>
<dbReference type="GO" id="GO:0033615">
    <property type="term" value="P:mitochondrial proton-transporting ATP synthase complex assembly"/>
    <property type="evidence" value="ECO:0007669"/>
    <property type="project" value="TreeGrafter"/>
</dbReference>
<gene>
    <name evidence="6" type="ORF">CspeluHIS016_0205880</name>
</gene>
<keyword evidence="4" id="KW-0496">Mitochondrion</keyword>
<dbReference type="AlphaFoldDB" id="A0AAD3TRJ3"/>
<reference evidence="6" key="1">
    <citation type="journal article" date="2023" name="BMC Genomics">
        <title>Chromosome-level genome assemblies of Cutaneotrichosporon spp. (Trichosporonales, Basidiomycota) reveal imbalanced evolution between nucleotide sequences and chromosome synteny.</title>
        <authorList>
            <person name="Kobayashi Y."/>
            <person name="Kayamori A."/>
            <person name="Aoki K."/>
            <person name="Shiwa Y."/>
            <person name="Matsutani M."/>
            <person name="Fujita N."/>
            <person name="Sugita T."/>
            <person name="Iwasaki W."/>
            <person name="Tanaka N."/>
            <person name="Takashima M."/>
        </authorList>
    </citation>
    <scope>NUCLEOTIDE SEQUENCE</scope>
    <source>
        <strain evidence="6">HIS016</strain>
    </source>
</reference>
<keyword evidence="3" id="KW-0809">Transit peptide</keyword>
<evidence type="ECO:0000313" key="6">
    <source>
        <dbReference type="EMBL" id="GMK55532.1"/>
    </source>
</evidence>
<dbReference type="Pfam" id="PF06644">
    <property type="entry name" value="ATP11"/>
    <property type="match status" value="1"/>
</dbReference>
<dbReference type="InterPro" id="IPR010591">
    <property type="entry name" value="ATP11"/>
</dbReference>
<evidence type="ECO:0008006" key="8">
    <source>
        <dbReference type="Google" id="ProtNLM"/>
    </source>
</evidence>
<evidence type="ECO:0000313" key="7">
    <source>
        <dbReference type="Proteomes" id="UP001222932"/>
    </source>
</evidence>
<feature type="coiled-coil region" evidence="5">
    <location>
        <begin position="90"/>
        <end position="119"/>
    </location>
</feature>
<reference evidence="6" key="2">
    <citation type="submission" date="2023-06" db="EMBL/GenBank/DDBJ databases">
        <authorList>
            <person name="Kobayashi Y."/>
            <person name="Kayamori A."/>
            <person name="Aoki K."/>
            <person name="Shiwa Y."/>
            <person name="Fujita N."/>
            <person name="Sugita T."/>
            <person name="Iwasaki W."/>
            <person name="Tanaka N."/>
            <person name="Takashima M."/>
        </authorList>
    </citation>
    <scope>NUCLEOTIDE SEQUENCE</scope>
    <source>
        <strain evidence="6">HIS016</strain>
    </source>
</reference>
<evidence type="ECO:0000256" key="3">
    <source>
        <dbReference type="ARBA" id="ARBA00022946"/>
    </source>
</evidence>